<name>A0AAD2K794_9AGAR</name>
<accession>A0AAD2K794</accession>
<gene>
    <name evidence="2" type="ORF">MYCIT1_LOCUS32227</name>
</gene>
<comment type="caution">
    <text evidence="2">The sequence shown here is derived from an EMBL/GenBank/DDBJ whole genome shotgun (WGS) entry which is preliminary data.</text>
</comment>
<dbReference type="EMBL" id="CAVNYO010000444">
    <property type="protein sequence ID" value="CAK5281246.1"/>
    <property type="molecule type" value="Genomic_DNA"/>
</dbReference>
<keyword evidence="3" id="KW-1185">Reference proteome</keyword>
<organism evidence="2 3">
    <name type="scientific">Mycena citricolor</name>
    <dbReference type="NCBI Taxonomy" id="2018698"/>
    <lineage>
        <taxon>Eukaryota</taxon>
        <taxon>Fungi</taxon>
        <taxon>Dikarya</taxon>
        <taxon>Basidiomycota</taxon>
        <taxon>Agaricomycotina</taxon>
        <taxon>Agaricomycetes</taxon>
        <taxon>Agaricomycetidae</taxon>
        <taxon>Agaricales</taxon>
        <taxon>Marasmiineae</taxon>
        <taxon>Mycenaceae</taxon>
        <taxon>Mycena</taxon>
    </lineage>
</organism>
<feature type="compositionally biased region" description="Polar residues" evidence="1">
    <location>
        <begin position="34"/>
        <end position="46"/>
    </location>
</feature>
<evidence type="ECO:0000313" key="3">
    <source>
        <dbReference type="Proteomes" id="UP001295794"/>
    </source>
</evidence>
<sequence length="120" mass="14083">MPMYNDQHCYPSAHMQRSPLGPARPLEPPRPQRLGQQRSPPMGQEQTLDVTVALENQQAEVRLDAQSPWQVVLVLAVLAVFREGWGFGYDIRYQWNRKEYMRFFVDGSQDIRRWLGQDRP</sequence>
<dbReference type="Proteomes" id="UP001295794">
    <property type="component" value="Unassembled WGS sequence"/>
</dbReference>
<proteinExistence type="predicted"/>
<feature type="region of interest" description="Disordered" evidence="1">
    <location>
        <begin position="1"/>
        <end position="46"/>
    </location>
</feature>
<protein>
    <submittedName>
        <fullName evidence="2">Uncharacterized protein</fullName>
    </submittedName>
</protein>
<dbReference type="AlphaFoldDB" id="A0AAD2K794"/>
<evidence type="ECO:0000256" key="1">
    <source>
        <dbReference type="SAM" id="MobiDB-lite"/>
    </source>
</evidence>
<reference evidence="2" key="1">
    <citation type="submission" date="2023-11" db="EMBL/GenBank/DDBJ databases">
        <authorList>
            <person name="De Vega J J."/>
            <person name="De Vega J J."/>
        </authorList>
    </citation>
    <scope>NUCLEOTIDE SEQUENCE</scope>
</reference>
<evidence type="ECO:0000313" key="2">
    <source>
        <dbReference type="EMBL" id="CAK5281246.1"/>
    </source>
</evidence>